<protein>
    <submittedName>
        <fullName evidence="2">DUF411 domain-containing protein</fullName>
    </submittedName>
</protein>
<sequence>MHRRTLLLAAAALPFAALPGFAAAAAEATIRIMKSPTCGCCTAWADRLAAAGFTTEVRDVADEELWAMKERLGVSGDLASCHTAVAGPYVIEGHVPAEDIQRLLAEQPEALGLTVPGMPIGSPGMEMGDEREAFDTLLILADGSTEVFASHS</sequence>
<dbReference type="KEGG" id="lcae:K3721_01325"/>
<dbReference type="EMBL" id="CP081070">
    <property type="protein sequence ID" value="UWQ54208.1"/>
    <property type="molecule type" value="Genomic_DNA"/>
</dbReference>
<accession>A0A9Q9HFK2</accession>
<feature type="chain" id="PRO_5040116562" evidence="1">
    <location>
        <begin position="25"/>
        <end position="152"/>
    </location>
</feature>
<proteinExistence type="predicted"/>
<feature type="signal peptide" evidence="1">
    <location>
        <begin position="1"/>
        <end position="24"/>
    </location>
</feature>
<gene>
    <name evidence="2" type="ORF">K3721_01325</name>
</gene>
<organism evidence="2 3">
    <name type="scientific">Leisingera caerulea</name>
    <name type="common">Phaeobacter caeruleus</name>
    <dbReference type="NCBI Taxonomy" id="506591"/>
    <lineage>
        <taxon>Bacteria</taxon>
        <taxon>Pseudomonadati</taxon>
        <taxon>Pseudomonadota</taxon>
        <taxon>Alphaproteobacteria</taxon>
        <taxon>Rhodobacterales</taxon>
        <taxon>Roseobacteraceae</taxon>
        <taxon>Leisingera</taxon>
    </lineage>
</organism>
<dbReference type="Pfam" id="PF04214">
    <property type="entry name" value="DUF411"/>
    <property type="match status" value="1"/>
</dbReference>
<dbReference type="RefSeq" id="WP_259971573.1">
    <property type="nucleotide sequence ID" value="NZ_CP081070.1"/>
</dbReference>
<dbReference type="InterPro" id="IPR007332">
    <property type="entry name" value="DUF411"/>
</dbReference>
<dbReference type="AlphaFoldDB" id="A0A9Q9HFK2"/>
<reference evidence="2" key="1">
    <citation type="submission" date="2021-08" db="EMBL/GenBank/DDBJ databases">
        <authorList>
            <person name="Nwanade C."/>
            <person name="Wang M."/>
            <person name="Masoudi A."/>
            <person name="Yu Z."/>
            <person name="Liu J."/>
        </authorList>
    </citation>
    <scope>NUCLEOTIDE SEQUENCE</scope>
    <source>
        <strain evidence="2">S122</strain>
    </source>
</reference>
<keyword evidence="1" id="KW-0732">Signal</keyword>
<evidence type="ECO:0000313" key="2">
    <source>
        <dbReference type="EMBL" id="UWQ54208.1"/>
    </source>
</evidence>
<evidence type="ECO:0000256" key="1">
    <source>
        <dbReference type="SAM" id="SignalP"/>
    </source>
</evidence>
<evidence type="ECO:0000313" key="3">
    <source>
        <dbReference type="Proteomes" id="UP001058713"/>
    </source>
</evidence>
<name>A0A9Q9HFK2_LEICA</name>
<dbReference type="Proteomes" id="UP001058713">
    <property type="component" value="Chromosome"/>
</dbReference>